<organism evidence="11 12">
    <name type="scientific">Candidatus Nitrobium versatile</name>
    <dbReference type="NCBI Taxonomy" id="2884831"/>
    <lineage>
        <taxon>Bacteria</taxon>
        <taxon>Pseudomonadati</taxon>
        <taxon>Nitrospirota</taxon>
        <taxon>Nitrospiria</taxon>
        <taxon>Nitrospirales</taxon>
        <taxon>Nitrospiraceae</taxon>
        <taxon>Candidatus Nitrobium</taxon>
    </lineage>
</organism>
<comment type="pathway">
    <text evidence="8 10">Purine metabolism; AMP biosynthesis via de novo pathway; AMP from IMP: step 1/2.</text>
</comment>
<comment type="caution">
    <text evidence="11">The sequence shown here is derived from an EMBL/GenBank/DDBJ whole genome shotgun (WGS) entry which is preliminary data.</text>
</comment>
<dbReference type="GO" id="GO:0004019">
    <property type="term" value="F:adenylosuccinate synthase activity"/>
    <property type="evidence" value="ECO:0007669"/>
    <property type="project" value="UniProtKB-UniRule"/>
</dbReference>
<evidence type="ECO:0000256" key="8">
    <source>
        <dbReference type="HAMAP-Rule" id="MF_00011"/>
    </source>
</evidence>
<dbReference type="CDD" id="cd03108">
    <property type="entry name" value="AdSS"/>
    <property type="match status" value="1"/>
</dbReference>
<accession>A0A953LVY4</accession>
<evidence type="ECO:0000256" key="5">
    <source>
        <dbReference type="ARBA" id="ARBA00022755"/>
    </source>
</evidence>
<feature type="binding site" evidence="8">
    <location>
        <begin position="12"/>
        <end position="18"/>
    </location>
    <ligand>
        <name>GTP</name>
        <dbReference type="ChEBI" id="CHEBI:37565"/>
    </ligand>
</feature>
<keyword evidence="5 8" id="KW-0658">Purine biosynthesis</keyword>
<keyword evidence="8" id="KW-0963">Cytoplasm</keyword>
<keyword evidence="7 8" id="KW-0342">GTP-binding</keyword>
<feature type="binding site" evidence="8">
    <location>
        <position position="143"/>
    </location>
    <ligand>
        <name>IMP</name>
        <dbReference type="ChEBI" id="CHEBI:58053"/>
        <note>ligand shared between dimeric partners</note>
    </ligand>
</feature>
<feature type="binding site" evidence="8">
    <location>
        <begin position="40"/>
        <end position="42"/>
    </location>
    <ligand>
        <name>GTP</name>
        <dbReference type="ChEBI" id="CHEBI:37565"/>
    </ligand>
</feature>
<feature type="binding site" description="in other chain" evidence="8">
    <location>
        <begin position="38"/>
        <end position="41"/>
    </location>
    <ligand>
        <name>IMP</name>
        <dbReference type="ChEBI" id="CHEBI:58053"/>
        <note>ligand shared between dimeric partners</note>
    </ligand>
</feature>
<dbReference type="NCBIfam" id="NF002223">
    <property type="entry name" value="PRK01117.1"/>
    <property type="match status" value="1"/>
</dbReference>
<dbReference type="Gene3D" id="1.10.300.10">
    <property type="entry name" value="Adenylosuccinate Synthetase, subunit A, domain 2"/>
    <property type="match status" value="1"/>
</dbReference>
<evidence type="ECO:0000256" key="10">
    <source>
        <dbReference type="RuleBase" id="RU000520"/>
    </source>
</evidence>
<dbReference type="GO" id="GO:0044208">
    <property type="term" value="P:'de novo' AMP biosynthetic process"/>
    <property type="evidence" value="ECO:0007669"/>
    <property type="project" value="UniProtKB-UniRule"/>
</dbReference>
<feature type="binding site" description="in other chain" evidence="8">
    <location>
        <position position="129"/>
    </location>
    <ligand>
        <name>IMP</name>
        <dbReference type="ChEBI" id="CHEBI:58053"/>
        <note>ligand shared between dimeric partners</note>
    </ligand>
</feature>
<reference evidence="11" key="2">
    <citation type="submission" date="2021-08" db="EMBL/GenBank/DDBJ databases">
        <authorList>
            <person name="Dalcin Martins P."/>
        </authorList>
    </citation>
    <scope>NUCLEOTIDE SEQUENCE</scope>
    <source>
        <strain evidence="11">MAG_39</strain>
    </source>
</reference>
<feature type="binding site" evidence="8">
    <location>
        <position position="13"/>
    </location>
    <ligand>
        <name>Mg(2+)</name>
        <dbReference type="ChEBI" id="CHEBI:18420"/>
    </ligand>
</feature>
<dbReference type="FunFam" id="1.10.300.10:FF:000001">
    <property type="entry name" value="Adenylosuccinate synthetase"/>
    <property type="match status" value="1"/>
</dbReference>
<feature type="binding site" evidence="8">
    <location>
        <begin position="299"/>
        <end position="305"/>
    </location>
    <ligand>
        <name>substrate</name>
    </ligand>
</feature>
<dbReference type="NCBIfam" id="TIGR00184">
    <property type="entry name" value="purA"/>
    <property type="match status" value="1"/>
</dbReference>
<comment type="function">
    <text evidence="8">Plays an important role in the de novo pathway of purine nucleotide biosynthesis. Catalyzes the first committed step in the biosynthesis of AMP from IMP.</text>
</comment>
<dbReference type="InterPro" id="IPR033128">
    <property type="entry name" value="Adenylosuccin_syn_Lys_AS"/>
</dbReference>
<feature type="binding site" description="in other chain" evidence="8">
    <location>
        <position position="303"/>
    </location>
    <ligand>
        <name>IMP</name>
        <dbReference type="ChEBI" id="CHEBI:58053"/>
        <note>ligand shared between dimeric partners</note>
    </ligand>
</feature>
<keyword evidence="3 8" id="KW-0479">Metal-binding</keyword>
<dbReference type="Gene3D" id="3.40.440.10">
    <property type="entry name" value="Adenylosuccinate Synthetase, subunit A, domain 1"/>
    <property type="match status" value="1"/>
</dbReference>
<feature type="binding site" evidence="8">
    <location>
        <position position="305"/>
    </location>
    <ligand>
        <name>GTP</name>
        <dbReference type="ChEBI" id="CHEBI:37565"/>
    </ligand>
</feature>
<dbReference type="PROSITE" id="PS00513">
    <property type="entry name" value="ADENYLOSUCCIN_SYN_2"/>
    <property type="match status" value="1"/>
</dbReference>
<feature type="binding site" description="in other chain" evidence="8">
    <location>
        <position position="239"/>
    </location>
    <ligand>
        <name>IMP</name>
        <dbReference type="ChEBI" id="CHEBI:58053"/>
        <note>ligand shared between dimeric partners</note>
    </ligand>
</feature>
<dbReference type="EC" id="6.3.4.4" evidence="8 10"/>
<evidence type="ECO:0000256" key="7">
    <source>
        <dbReference type="ARBA" id="ARBA00023134"/>
    </source>
</evidence>
<dbReference type="GO" id="GO:0005525">
    <property type="term" value="F:GTP binding"/>
    <property type="evidence" value="ECO:0007669"/>
    <property type="project" value="UniProtKB-UniRule"/>
</dbReference>
<keyword evidence="6 8" id="KW-0460">Magnesium</keyword>
<dbReference type="InterPro" id="IPR027417">
    <property type="entry name" value="P-loop_NTPase"/>
</dbReference>
<dbReference type="InterPro" id="IPR042109">
    <property type="entry name" value="Adenylosuccinate_synth_dom1"/>
</dbReference>
<dbReference type="GO" id="GO:0000287">
    <property type="term" value="F:magnesium ion binding"/>
    <property type="evidence" value="ECO:0007669"/>
    <property type="project" value="UniProtKB-UniRule"/>
</dbReference>
<evidence type="ECO:0000256" key="1">
    <source>
        <dbReference type="ARBA" id="ARBA00011738"/>
    </source>
</evidence>
<gene>
    <name evidence="8" type="primary">purA</name>
    <name evidence="11" type="ORF">K8I29_04040</name>
</gene>
<feature type="active site" description="Proton donor" evidence="8">
    <location>
        <position position="41"/>
    </location>
</feature>
<proteinExistence type="inferred from homology"/>
<comment type="similarity">
    <text evidence="8 10">Belongs to the adenylosuccinate synthetase family.</text>
</comment>
<comment type="cofactor">
    <cofactor evidence="8">
        <name>Mg(2+)</name>
        <dbReference type="ChEBI" id="CHEBI:18420"/>
    </cofactor>
    <text evidence="8">Binds 1 Mg(2+) ion per subunit.</text>
</comment>
<dbReference type="Proteomes" id="UP000705867">
    <property type="component" value="Unassembled WGS sequence"/>
</dbReference>
<dbReference type="GO" id="GO:0046040">
    <property type="term" value="P:IMP metabolic process"/>
    <property type="evidence" value="ECO:0007669"/>
    <property type="project" value="TreeGrafter"/>
</dbReference>
<dbReference type="GO" id="GO:0005737">
    <property type="term" value="C:cytoplasm"/>
    <property type="evidence" value="ECO:0007669"/>
    <property type="project" value="UniProtKB-SubCell"/>
</dbReference>
<comment type="catalytic activity">
    <reaction evidence="8 10">
        <text>IMP + L-aspartate + GTP = N(6)-(1,2-dicarboxyethyl)-AMP + GDP + phosphate + 2 H(+)</text>
        <dbReference type="Rhea" id="RHEA:15753"/>
        <dbReference type="ChEBI" id="CHEBI:15378"/>
        <dbReference type="ChEBI" id="CHEBI:29991"/>
        <dbReference type="ChEBI" id="CHEBI:37565"/>
        <dbReference type="ChEBI" id="CHEBI:43474"/>
        <dbReference type="ChEBI" id="CHEBI:57567"/>
        <dbReference type="ChEBI" id="CHEBI:58053"/>
        <dbReference type="ChEBI" id="CHEBI:58189"/>
        <dbReference type="EC" id="6.3.4.4"/>
    </reaction>
</comment>
<sequence length="428" mass="47321">MSTVVIVGTQWGDEGKGKVVDVLTEKAAVVARYQGGNNAGHTVVIKNEKYVLHLIPSGILHKGKKCIIGNGVVIDPSALIEEMDGLKEQGIDIDDNFLISKSAHVIMPYHTAIERENESRKGNNKIGTTGRGIGPSYTDKVARHGIRMMDLLAPDLFREKLAANLDTVNFLLENLYKAAPLKAEDIYSQYMKYAERLSRYIADTDVIINREMDEGRNVLFEGAQGTLLDIDHGTYPFVTSSNTIAGGACTGLGVGPTRIDKVLGITKAYTTRVGAGPFPTELKDELGEAIRQKGGEFGATTGRPRRCGWLDMLVLRHARRVNGLTGIALTKLDILDGLDTLKICTGYTFEGRTYDDFPKEIDVLHRCEPVYEEMDGWKESTLGIRDFDALPANAKRYIRRIEELMGTEVQIISTGQKRDEIVVLKEQF</sequence>
<dbReference type="HAMAP" id="MF_00011">
    <property type="entry name" value="Adenylosucc_synth"/>
    <property type="match status" value="1"/>
</dbReference>
<evidence type="ECO:0000256" key="3">
    <source>
        <dbReference type="ARBA" id="ARBA00022723"/>
    </source>
</evidence>
<reference evidence="11" key="1">
    <citation type="journal article" date="2021" name="bioRxiv">
        <title>Unraveling nitrogen, sulfur and carbon metabolic pathways and microbial community transcriptional responses to substrate deprivation and toxicity stresses in a bioreactor mimicking anoxic brackish coastal sediment conditions.</title>
        <authorList>
            <person name="Martins P.D."/>
            <person name="Echeveste M.J."/>
            <person name="Arshad A."/>
            <person name="Kurth J."/>
            <person name="Ouboter H."/>
            <person name="Jetten M.S.M."/>
            <person name="Welte C.U."/>
        </authorList>
    </citation>
    <scope>NUCLEOTIDE SEQUENCE</scope>
    <source>
        <strain evidence="11">MAG_39</strain>
    </source>
</reference>
<feature type="active site" description="Proton acceptor" evidence="8">
    <location>
        <position position="13"/>
    </location>
</feature>
<dbReference type="FunFam" id="3.90.170.10:FF:000001">
    <property type="entry name" value="Adenylosuccinate synthetase"/>
    <property type="match status" value="1"/>
</dbReference>
<dbReference type="SUPFAM" id="SSF52540">
    <property type="entry name" value="P-loop containing nucleoside triphosphate hydrolases"/>
    <property type="match status" value="1"/>
</dbReference>
<dbReference type="EMBL" id="JAIOIV010000031">
    <property type="protein sequence ID" value="MBZ0155371.1"/>
    <property type="molecule type" value="Genomic_DNA"/>
</dbReference>
<comment type="subcellular location">
    <subcellularLocation>
        <location evidence="8">Cytoplasm</location>
    </subcellularLocation>
</comment>
<keyword evidence="4 8" id="KW-0547">Nucleotide-binding</keyword>
<dbReference type="Pfam" id="PF00709">
    <property type="entry name" value="Adenylsucc_synt"/>
    <property type="match status" value="1"/>
</dbReference>
<dbReference type="PANTHER" id="PTHR11846">
    <property type="entry name" value="ADENYLOSUCCINATE SYNTHETASE"/>
    <property type="match status" value="1"/>
</dbReference>
<dbReference type="InterPro" id="IPR001114">
    <property type="entry name" value="Adenylosuccinate_synthetase"/>
</dbReference>
<keyword evidence="2 8" id="KW-0436">Ligase</keyword>
<dbReference type="InterPro" id="IPR018220">
    <property type="entry name" value="Adenylosuccin_syn_GTP-bd"/>
</dbReference>
<name>A0A953LVY4_9BACT</name>
<dbReference type="SMART" id="SM00788">
    <property type="entry name" value="Adenylsucc_synt"/>
    <property type="match status" value="1"/>
</dbReference>
<comment type="subunit">
    <text evidence="1 8">Homodimer.</text>
</comment>
<dbReference type="PANTHER" id="PTHR11846:SF0">
    <property type="entry name" value="ADENYLOSUCCINATE SYNTHETASE"/>
    <property type="match status" value="1"/>
</dbReference>
<evidence type="ECO:0000256" key="9">
    <source>
        <dbReference type="PROSITE-ProRule" id="PRU10134"/>
    </source>
</evidence>
<feature type="active site" evidence="9">
    <location>
        <position position="140"/>
    </location>
</feature>
<evidence type="ECO:0000313" key="12">
    <source>
        <dbReference type="Proteomes" id="UP000705867"/>
    </source>
</evidence>
<dbReference type="InterPro" id="IPR042110">
    <property type="entry name" value="Adenylosuccinate_synth_dom2"/>
</dbReference>
<evidence type="ECO:0000313" key="11">
    <source>
        <dbReference type="EMBL" id="MBZ0155371.1"/>
    </source>
</evidence>
<feature type="binding site" evidence="8">
    <location>
        <position position="40"/>
    </location>
    <ligand>
        <name>Mg(2+)</name>
        <dbReference type="ChEBI" id="CHEBI:18420"/>
    </ligand>
</feature>
<dbReference type="InterPro" id="IPR042111">
    <property type="entry name" value="Adenylosuccinate_synth_dom3"/>
</dbReference>
<evidence type="ECO:0000256" key="4">
    <source>
        <dbReference type="ARBA" id="ARBA00022741"/>
    </source>
</evidence>
<feature type="binding site" evidence="8">
    <location>
        <begin position="413"/>
        <end position="415"/>
    </location>
    <ligand>
        <name>GTP</name>
        <dbReference type="ChEBI" id="CHEBI:37565"/>
    </ligand>
</feature>
<feature type="binding site" description="in other chain" evidence="8">
    <location>
        <begin position="13"/>
        <end position="16"/>
    </location>
    <ligand>
        <name>IMP</name>
        <dbReference type="ChEBI" id="CHEBI:58053"/>
        <note>ligand shared between dimeric partners</note>
    </ligand>
</feature>
<evidence type="ECO:0000256" key="6">
    <source>
        <dbReference type="ARBA" id="ARBA00022842"/>
    </source>
</evidence>
<evidence type="ECO:0000256" key="2">
    <source>
        <dbReference type="ARBA" id="ARBA00022598"/>
    </source>
</evidence>
<protein>
    <recommendedName>
        <fullName evidence="8 10">Adenylosuccinate synthetase</fullName>
        <shortName evidence="8">AMPSase</shortName>
        <shortName evidence="8">AdSS</shortName>
        <ecNumber evidence="8 10">6.3.4.4</ecNumber>
    </recommendedName>
    <alternativeName>
        <fullName evidence="8">IMP--aspartate ligase</fullName>
    </alternativeName>
</protein>
<dbReference type="AlphaFoldDB" id="A0A953LVY4"/>
<dbReference type="Gene3D" id="3.90.170.10">
    <property type="entry name" value="Adenylosuccinate Synthetase, subunit A, domain 3"/>
    <property type="match status" value="1"/>
</dbReference>
<feature type="binding site" description="in other chain" evidence="8">
    <location>
        <position position="224"/>
    </location>
    <ligand>
        <name>IMP</name>
        <dbReference type="ChEBI" id="CHEBI:58053"/>
        <note>ligand shared between dimeric partners</note>
    </ligand>
</feature>
<feature type="binding site" evidence="8">
    <location>
        <begin position="331"/>
        <end position="333"/>
    </location>
    <ligand>
        <name>GTP</name>
        <dbReference type="ChEBI" id="CHEBI:37565"/>
    </ligand>
</feature>
<dbReference type="PROSITE" id="PS01266">
    <property type="entry name" value="ADENYLOSUCCIN_SYN_1"/>
    <property type="match status" value="1"/>
</dbReference>